<name>A0A380S847_FIBSU</name>
<dbReference type="AlphaFoldDB" id="A0A380S847"/>
<keyword evidence="1" id="KW-0812">Transmembrane</keyword>
<accession>A0A380S847</accession>
<dbReference type="Proteomes" id="UP000255423">
    <property type="component" value="Unassembled WGS sequence"/>
</dbReference>
<evidence type="ECO:0000313" key="3">
    <source>
        <dbReference type="Proteomes" id="UP000255423"/>
    </source>
</evidence>
<protein>
    <submittedName>
        <fullName evidence="2">Uncharacterized protein</fullName>
    </submittedName>
</protein>
<proteinExistence type="predicted"/>
<reference evidence="2 3" key="1">
    <citation type="submission" date="2017-08" db="EMBL/GenBank/DDBJ databases">
        <authorList>
            <person name="de Groot N.N."/>
        </authorList>
    </citation>
    <scope>NUCLEOTIDE SEQUENCE [LARGE SCALE GENOMIC DNA]</scope>
    <source>
        <strain evidence="2 3">HM2</strain>
    </source>
</reference>
<sequence length="225" mass="25619">MAFVPHEKKPLLARFLDWLNEPDEWPAWVQFFLLPRPLGHNNFFTVRIVLLVAMAFFTLQAFAGGYESWIAQFLHNLNLPVHETGHIVFRIFGSEVITSLGGSLFQTIMPLVFCFALWIKPRDLFGASIALWWAFENLIDVAPYIEDALPMKLMLISGGTGAEAPYGFHDWNFILSETGLLLKCDTIASTVYTIGYVGMALCVLWGAWSLIYYFVFQRQNKGLLD</sequence>
<evidence type="ECO:0000256" key="1">
    <source>
        <dbReference type="SAM" id="Phobius"/>
    </source>
</evidence>
<evidence type="ECO:0000313" key="2">
    <source>
        <dbReference type="EMBL" id="SUQ26047.1"/>
    </source>
</evidence>
<gene>
    <name evidence="2" type="ORF">SAMN05661053_2852</name>
</gene>
<feature type="transmembrane region" description="Helical" evidence="1">
    <location>
        <begin position="44"/>
        <end position="63"/>
    </location>
</feature>
<keyword evidence="1" id="KW-1133">Transmembrane helix</keyword>
<feature type="transmembrane region" description="Helical" evidence="1">
    <location>
        <begin position="96"/>
        <end position="118"/>
    </location>
</feature>
<feature type="transmembrane region" description="Helical" evidence="1">
    <location>
        <begin position="191"/>
        <end position="215"/>
    </location>
</feature>
<dbReference type="EMBL" id="UHJL01000006">
    <property type="protein sequence ID" value="SUQ26047.1"/>
    <property type="molecule type" value="Genomic_DNA"/>
</dbReference>
<organism evidence="2 3">
    <name type="scientific">Fibrobacter succinogenes</name>
    <name type="common">Bacteroides succinogenes</name>
    <dbReference type="NCBI Taxonomy" id="833"/>
    <lineage>
        <taxon>Bacteria</taxon>
        <taxon>Pseudomonadati</taxon>
        <taxon>Fibrobacterota</taxon>
        <taxon>Fibrobacteria</taxon>
        <taxon>Fibrobacterales</taxon>
        <taxon>Fibrobacteraceae</taxon>
        <taxon>Fibrobacter</taxon>
    </lineage>
</organism>
<keyword evidence="1" id="KW-0472">Membrane</keyword>
<dbReference type="RefSeq" id="WP_109573643.1">
    <property type="nucleotide sequence ID" value="NZ_UHJL01000006.1"/>
</dbReference>